<reference evidence="2" key="1">
    <citation type="submission" date="2013-12" db="EMBL/GenBank/DDBJ databases">
        <title>The Genome Sequence of Aphanomyces astaci APO3.</title>
        <authorList>
            <consortium name="The Broad Institute Genomics Platform"/>
            <person name="Russ C."/>
            <person name="Tyler B."/>
            <person name="van West P."/>
            <person name="Dieguez-Uribeondo J."/>
            <person name="Young S.K."/>
            <person name="Zeng Q."/>
            <person name="Gargeya S."/>
            <person name="Fitzgerald M."/>
            <person name="Abouelleil A."/>
            <person name="Alvarado L."/>
            <person name="Chapman S.B."/>
            <person name="Gainer-Dewar J."/>
            <person name="Goldberg J."/>
            <person name="Griggs A."/>
            <person name="Gujja S."/>
            <person name="Hansen M."/>
            <person name="Howarth C."/>
            <person name="Imamovic A."/>
            <person name="Ireland A."/>
            <person name="Larimer J."/>
            <person name="McCowan C."/>
            <person name="Murphy C."/>
            <person name="Pearson M."/>
            <person name="Poon T.W."/>
            <person name="Priest M."/>
            <person name="Roberts A."/>
            <person name="Saif S."/>
            <person name="Shea T."/>
            <person name="Sykes S."/>
            <person name="Wortman J."/>
            <person name="Nusbaum C."/>
            <person name="Birren B."/>
        </authorList>
    </citation>
    <scope>NUCLEOTIDE SEQUENCE [LARGE SCALE GENOMIC DNA]</scope>
    <source>
        <strain evidence="2">APO3</strain>
    </source>
</reference>
<evidence type="ECO:0000313" key="5">
    <source>
        <dbReference type="EMBL" id="RQM21444.1"/>
    </source>
</evidence>
<evidence type="ECO:0000313" key="4">
    <source>
        <dbReference type="EMBL" id="RHY75590.1"/>
    </source>
</evidence>
<evidence type="ECO:0000313" key="3">
    <source>
        <dbReference type="EMBL" id="KAF0714670.1"/>
    </source>
</evidence>
<protein>
    <submittedName>
        <fullName evidence="2">Uncharacterized protein</fullName>
    </submittedName>
</protein>
<keyword evidence="1" id="KW-0175">Coiled coil</keyword>
<dbReference type="GeneID" id="20805484"/>
<dbReference type="Proteomes" id="UP000266643">
    <property type="component" value="Unassembled WGS sequence"/>
</dbReference>
<dbReference type="VEuPathDB" id="FungiDB:H257_03488"/>
<evidence type="ECO:0000313" key="8">
    <source>
        <dbReference type="Proteomes" id="UP000469452"/>
    </source>
</evidence>
<dbReference type="EMBL" id="MZMZ02003536">
    <property type="protein sequence ID" value="RQM21444.1"/>
    <property type="molecule type" value="Genomic_DNA"/>
</dbReference>
<keyword evidence="7" id="KW-1185">Reference proteome</keyword>
<accession>W4GYY7</accession>
<dbReference type="EMBL" id="VJMI01017202">
    <property type="protein sequence ID" value="KAF0714670.1"/>
    <property type="molecule type" value="Genomic_DNA"/>
</dbReference>
<feature type="coiled-coil region" evidence="1">
    <location>
        <begin position="115"/>
        <end position="169"/>
    </location>
</feature>
<gene>
    <name evidence="3" type="ORF">AaE_011517</name>
    <name evidence="5" type="ORF">B5M09_007362</name>
    <name evidence="4" type="ORF">DYB30_013305</name>
    <name evidence="2" type="ORF">H257_03488</name>
</gene>
<evidence type="ECO:0000313" key="7">
    <source>
        <dbReference type="Proteomes" id="UP000284702"/>
    </source>
</evidence>
<reference evidence="5 7" key="2">
    <citation type="submission" date="2018-07" db="EMBL/GenBank/DDBJ databases">
        <title>Annotation of Aphanomyces astaci genome assembly.</title>
        <authorList>
            <person name="Studholme D.J."/>
        </authorList>
    </citation>
    <scope>NUCLEOTIDE SEQUENCE [LARGE SCALE GENOMIC DNA]</scope>
    <source>
        <strain evidence="5">Pc</strain>
    </source>
</reference>
<dbReference type="OrthoDB" id="72613at2759"/>
<dbReference type="RefSeq" id="XP_009825916.1">
    <property type="nucleotide sequence ID" value="XM_009827614.1"/>
</dbReference>
<dbReference type="Proteomes" id="UP000469452">
    <property type="component" value="Unassembled WGS sequence"/>
</dbReference>
<evidence type="ECO:0000313" key="6">
    <source>
        <dbReference type="Proteomes" id="UP000266643"/>
    </source>
</evidence>
<reference evidence="4 6" key="3">
    <citation type="submission" date="2018-08" db="EMBL/GenBank/DDBJ databases">
        <title>Aphanomyces genome sequencing and annotation.</title>
        <authorList>
            <person name="Minardi D."/>
            <person name="Oidtmann B."/>
            <person name="Van Der Giezen M."/>
            <person name="Studholme D.J."/>
        </authorList>
    </citation>
    <scope>NUCLEOTIDE SEQUENCE [LARGE SCALE GENOMIC DNA]</scope>
    <source>
        <strain evidence="4 6">D2</strain>
    </source>
</reference>
<reference evidence="3 8" key="4">
    <citation type="submission" date="2019-06" db="EMBL/GenBank/DDBJ databases">
        <title>Genomics analysis of Aphanomyces spp. identifies a new class of oomycete effector associated with host adaptation.</title>
        <authorList>
            <person name="Gaulin E."/>
        </authorList>
    </citation>
    <scope>NUCLEOTIDE SEQUENCE [LARGE SCALE GENOMIC DNA]</scope>
    <source>
        <strain evidence="3 8">E</strain>
    </source>
</reference>
<dbReference type="AlphaFoldDB" id="W4GYY7"/>
<sequence>MHTHGGGDGGTTVLPELCSSVMRAEFHLPHLAMASSDAVELLEARAMLLDMHRTCSELKHKVRSLEGAKLLWEITRMSMEFQAIKDLDETHRLRSALEDELILVKYRARHFEQEHNKLLQDNSDKDRRLAALEAKLSLLGDTSLVEKRIEDLETQVKELDKVNKEHAVRERELMDLLDRQDMRGTKRQFTKRSSSRSLLVREIKQELWSKVKNPVGWLLGGKAAASSVRDITCTFPDLELLDLLKREVPKLNLHPQYNRHSIS</sequence>
<dbReference type="EMBL" id="KI913119">
    <property type="protein sequence ID" value="ETV84224.1"/>
    <property type="molecule type" value="Genomic_DNA"/>
</dbReference>
<evidence type="ECO:0000313" key="2">
    <source>
        <dbReference type="EMBL" id="ETV84224.1"/>
    </source>
</evidence>
<evidence type="ECO:0000256" key="1">
    <source>
        <dbReference type="SAM" id="Coils"/>
    </source>
</evidence>
<dbReference type="Proteomes" id="UP000284702">
    <property type="component" value="Unassembled WGS sequence"/>
</dbReference>
<organism evidence="2">
    <name type="scientific">Aphanomyces astaci</name>
    <name type="common">Crayfish plague agent</name>
    <dbReference type="NCBI Taxonomy" id="112090"/>
    <lineage>
        <taxon>Eukaryota</taxon>
        <taxon>Sar</taxon>
        <taxon>Stramenopiles</taxon>
        <taxon>Oomycota</taxon>
        <taxon>Saprolegniomycetes</taxon>
        <taxon>Saprolegniales</taxon>
        <taxon>Verrucalvaceae</taxon>
        <taxon>Aphanomyces</taxon>
    </lineage>
</organism>
<name>W4GYY7_APHAT</name>
<proteinExistence type="predicted"/>
<dbReference type="EMBL" id="QUTD01002588">
    <property type="protein sequence ID" value="RHY75590.1"/>
    <property type="molecule type" value="Genomic_DNA"/>
</dbReference>